<keyword evidence="1" id="KW-0812">Transmembrane</keyword>
<dbReference type="Proteomes" id="UP000230233">
    <property type="component" value="Chromosome II"/>
</dbReference>
<dbReference type="EMBL" id="PDUG01000002">
    <property type="protein sequence ID" value="PIC46917.1"/>
    <property type="molecule type" value="Genomic_DNA"/>
</dbReference>
<evidence type="ECO:0000313" key="2">
    <source>
        <dbReference type="EMBL" id="PIC46917.1"/>
    </source>
</evidence>
<organism evidence="2 3">
    <name type="scientific">Caenorhabditis nigoni</name>
    <dbReference type="NCBI Taxonomy" id="1611254"/>
    <lineage>
        <taxon>Eukaryota</taxon>
        <taxon>Metazoa</taxon>
        <taxon>Ecdysozoa</taxon>
        <taxon>Nematoda</taxon>
        <taxon>Chromadorea</taxon>
        <taxon>Rhabditida</taxon>
        <taxon>Rhabditina</taxon>
        <taxon>Rhabditomorpha</taxon>
        <taxon>Rhabditoidea</taxon>
        <taxon>Rhabditidae</taxon>
        <taxon>Peloderinae</taxon>
        <taxon>Caenorhabditis</taxon>
    </lineage>
</organism>
<keyword evidence="1" id="KW-1133">Transmembrane helix</keyword>
<protein>
    <submittedName>
        <fullName evidence="2">Uncharacterized protein</fullName>
    </submittedName>
</protein>
<reference evidence="3" key="1">
    <citation type="submission" date="2017-10" db="EMBL/GenBank/DDBJ databases">
        <title>Rapid genome shrinkage in a self-fertile nematode reveals novel sperm competition proteins.</title>
        <authorList>
            <person name="Yin D."/>
            <person name="Schwarz E.M."/>
            <person name="Thomas C.G."/>
            <person name="Felde R.L."/>
            <person name="Korf I.F."/>
            <person name="Cutter A.D."/>
            <person name="Schartner C.M."/>
            <person name="Ralston E.J."/>
            <person name="Meyer B.J."/>
            <person name="Haag E.S."/>
        </authorList>
    </citation>
    <scope>NUCLEOTIDE SEQUENCE [LARGE SCALE GENOMIC DNA]</scope>
    <source>
        <strain evidence="3">JU1422</strain>
    </source>
</reference>
<proteinExistence type="predicted"/>
<keyword evidence="1" id="KW-0472">Membrane</keyword>
<accession>A0A2G5V596</accession>
<comment type="caution">
    <text evidence="2">The sequence shown here is derived from an EMBL/GenBank/DDBJ whole genome shotgun (WGS) entry which is preliminary data.</text>
</comment>
<evidence type="ECO:0000256" key="1">
    <source>
        <dbReference type="SAM" id="Phobius"/>
    </source>
</evidence>
<sequence>MATPGSAIAKYLHRCSTHLRSNRKVSATLTMLNDLETPLALIRLYDIKELVENYRDDKEHKKLANMVLLKIRAMKMEEKRQDASRKTFEPKTSDGFRIPRIKFRRGPLSQSRMAFWTFSILSRFFLTVHYHFSFFSLSVILNF</sequence>
<feature type="transmembrane region" description="Helical" evidence="1">
    <location>
        <begin position="113"/>
        <end position="132"/>
    </location>
</feature>
<name>A0A2G5V596_9PELO</name>
<dbReference type="AlphaFoldDB" id="A0A2G5V596"/>
<gene>
    <name evidence="2" type="primary">Cnig_chr_II.g6444</name>
    <name evidence="2" type="ORF">B9Z55_006444</name>
</gene>
<evidence type="ECO:0000313" key="3">
    <source>
        <dbReference type="Proteomes" id="UP000230233"/>
    </source>
</evidence>
<keyword evidence="3" id="KW-1185">Reference proteome</keyword>